<keyword evidence="6 10" id="KW-1133">Transmembrane helix</keyword>
<dbReference type="Proteomes" id="UP000838878">
    <property type="component" value="Chromosome 11"/>
</dbReference>
<dbReference type="GO" id="GO:0006869">
    <property type="term" value="P:lipid transport"/>
    <property type="evidence" value="ECO:0007669"/>
    <property type="project" value="UniProtKB-KW"/>
</dbReference>
<keyword evidence="9 10" id="KW-0472">Membrane</keyword>
<keyword evidence="12" id="KW-1185">Reference proteome</keyword>
<dbReference type="GO" id="GO:0005776">
    <property type="term" value="C:autophagosome"/>
    <property type="evidence" value="ECO:0007669"/>
    <property type="project" value="TreeGrafter"/>
</dbReference>
<dbReference type="InterPro" id="IPR007241">
    <property type="entry name" value="Autophagy-rel_prot_9"/>
</dbReference>
<organism evidence="11 12">
    <name type="scientific">Brenthis ino</name>
    <name type="common">lesser marbled fritillary</name>
    <dbReference type="NCBI Taxonomy" id="405034"/>
    <lineage>
        <taxon>Eukaryota</taxon>
        <taxon>Metazoa</taxon>
        <taxon>Ecdysozoa</taxon>
        <taxon>Arthropoda</taxon>
        <taxon>Hexapoda</taxon>
        <taxon>Insecta</taxon>
        <taxon>Pterygota</taxon>
        <taxon>Neoptera</taxon>
        <taxon>Endopterygota</taxon>
        <taxon>Lepidoptera</taxon>
        <taxon>Glossata</taxon>
        <taxon>Ditrysia</taxon>
        <taxon>Papilionoidea</taxon>
        <taxon>Nymphalidae</taxon>
        <taxon>Heliconiinae</taxon>
        <taxon>Argynnini</taxon>
        <taxon>Brenthis</taxon>
    </lineage>
</organism>
<dbReference type="GO" id="GO:0000422">
    <property type="term" value="P:autophagy of mitochondrion"/>
    <property type="evidence" value="ECO:0007669"/>
    <property type="project" value="TreeGrafter"/>
</dbReference>
<gene>
    <name evidence="11" type="ORF">BINO364_LOCUS3273</name>
</gene>
<evidence type="ECO:0000256" key="10">
    <source>
        <dbReference type="RuleBase" id="RU364027"/>
    </source>
</evidence>
<evidence type="ECO:0000256" key="8">
    <source>
        <dbReference type="ARBA" id="ARBA00023055"/>
    </source>
</evidence>
<keyword evidence="7 10" id="KW-0072">Autophagy</keyword>
<feature type="transmembrane region" description="Helical" evidence="10">
    <location>
        <begin position="304"/>
        <end position="328"/>
    </location>
</feature>
<proteinExistence type="inferred from homology"/>
<feature type="non-terminal residue" evidence="11">
    <location>
        <position position="749"/>
    </location>
</feature>
<evidence type="ECO:0000256" key="6">
    <source>
        <dbReference type="ARBA" id="ARBA00022989"/>
    </source>
</evidence>
<evidence type="ECO:0000313" key="11">
    <source>
        <dbReference type="EMBL" id="CAH0716515.1"/>
    </source>
</evidence>
<comment type="function">
    <text evidence="10">Phospholipid scramblase involved in autophagy. Cycles between the preautophagosomal structure/phagophore assembly site (PAS) and the cytoplasmic vesicle pool and supplies membrane for the growing autophagosome. Lipid scramblase activity plays a key role in preautophagosomal structure/phagophore assembly by distributing the phospholipids that arrive through ATG2 from the cytoplasmic to the luminal leaflet of the bilayer, thereby driving autophagosomal membrane expansion.</text>
</comment>
<dbReference type="GO" id="GO:0034045">
    <property type="term" value="C:phagophore assembly site membrane"/>
    <property type="evidence" value="ECO:0007669"/>
    <property type="project" value="UniProtKB-SubCell"/>
</dbReference>
<dbReference type="Pfam" id="PF04109">
    <property type="entry name" value="ATG9"/>
    <property type="match status" value="1"/>
</dbReference>
<dbReference type="GO" id="GO:0034727">
    <property type="term" value="P:piecemeal microautophagy of the nucleus"/>
    <property type="evidence" value="ECO:0007669"/>
    <property type="project" value="TreeGrafter"/>
</dbReference>
<protein>
    <recommendedName>
        <fullName evidence="3 10">Autophagy-related protein 9</fullName>
    </recommendedName>
</protein>
<evidence type="ECO:0000256" key="3">
    <source>
        <dbReference type="ARBA" id="ARBA00018074"/>
    </source>
</evidence>
<feature type="transmembrane region" description="Helical" evidence="10">
    <location>
        <begin position="80"/>
        <end position="105"/>
    </location>
</feature>
<feature type="transmembrane region" description="Helical" evidence="10">
    <location>
        <begin position="389"/>
        <end position="408"/>
    </location>
</feature>
<name>A0A8J9VBW1_9NEOP</name>
<evidence type="ECO:0000256" key="2">
    <source>
        <dbReference type="ARBA" id="ARBA00006185"/>
    </source>
</evidence>
<dbReference type="EMBL" id="OV170231">
    <property type="protein sequence ID" value="CAH0716515.1"/>
    <property type="molecule type" value="Genomic_DNA"/>
</dbReference>
<accession>A0A8J9VBW1</accession>
<feature type="transmembrane region" description="Helical" evidence="10">
    <location>
        <begin position="149"/>
        <end position="169"/>
    </location>
</feature>
<evidence type="ECO:0000256" key="5">
    <source>
        <dbReference type="ARBA" id="ARBA00022692"/>
    </source>
</evidence>
<feature type="transmembrane region" description="Helical" evidence="10">
    <location>
        <begin position="420"/>
        <end position="439"/>
    </location>
</feature>
<dbReference type="GO" id="GO:0061709">
    <property type="term" value="P:reticulophagy"/>
    <property type="evidence" value="ECO:0007669"/>
    <property type="project" value="TreeGrafter"/>
</dbReference>
<reference evidence="11" key="1">
    <citation type="submission" date="2021-12" db="EMBL/GenBank/DDBJ databases">
        <authorList>
            <person name="Martin H S."/>
        </authorList>
    </citation>
    <scope>NUCLEOTIDE SEQUENCE</scope>
</reference>
<dbReference type="GO" id="GO:0034497">
    <property type="term" value="P:protein localization to phagophore assembly site"/>
    <property type="evidence" value="ECO:0007669"/>
    <property type="project" value="TreeGrafter"/>
</dbReference>
<sequence length="749" mass="85949">MENFRRDITYSALNNELTPPLARSAENINTPTMITLDHEHDDATNVIIHKVPQTKGGWNHIEDLDSFFTKMYRYYVRGGFYPMIMSDLLYLLQFIFIVWFSTFLVHCVDYPRLFRNDPKANRSEKLSLNDVIIPTSVCVGYISWKWWCLIVLCAIIWFMRLVISIYHLYYAYDTKLFYSNALKIKESDLAWVNWSTIQERVREAQPEHHMCVHKQEINELDIYHRILRFNNYMVAMVNKNLLPLQIHVPFVGDFHYLSRGLKWNLEFLLFYSPWSPWENCWQLRGVYKDHTKRMMLARQLERQIVLLALVNLLLAPLIQAWQILYFFFNYAELIKRSPGSLGLRTWSLYARVTLRHFNELEHELRDRLNRAHKPATKYLASFTSPITTVIAKNVVFLSASVLGVLVVLSVYDEDVLTVEHVLTIITILTCVLAGARALIGEEERLGGGCAGPARGEELLVQVLGHVHYLPAAWRGRAHTKDVAAHFQDLFQFRAAYILFELLSPLLCPLVLLSLRTRALDVVDFYRNFTVSVLGIGDVCSFAQLDIRRHGHPDWQVHGKNADKGNTQYNQGEGGKTELSLVAFSCRHPGWQPAEPSQRQFLRSLRQTMHHAIPAQNPLNKTMLGSYIQQSIFGTNTPLPAVLSCYQQQRQHYRLPDMDETSDEEEGSSRAAGLAGASGALGASALGLAQPDLPDEARDMSVSTLHLYDIHLSQAERTANVSACCTNNCSERRRGDRWESGEHTPLLQRP</sequence>
<evidence type="ECO:0000313" key="12">
    <source>
        <dbReference type="Proteomes" id="UP000838878"/>
    </source>
</evidence>
<dbReference type="PANTHER" id="PTHR13038:SF10">
    <property type="entry name" value="AUTOPHAGY-RELATED PROTEIN 9"/>
    <property type="match status" value="1"/>
</dbReference>
<evidence type="ECO:0000256" key="7">
    <source>
        <dbReference type="ARBA" id="ARBA00023006"/>
    </source>
</evidence>
<evidence type="ECO:0000256" key="1">
    <source>
        <dbReference type="ARBA" id="ARBA00004511"/>
    </source>
</evidence>
<keyword evidence="4 10" id="KW-0813">Transport</keyword>
<dbReference type="OrthoDB" id="2020634at2759"/>
<dbReference type="AlphaFoldDB" id="A0A8J9VBW1"/>
<dbReference type="PANTHER" id="PTHR13038">
    <property type="entry name" value="APG9 AUTOPHAGY 9"/>
    <property type="match status" value="1"/>
</dbReference>
<keyword evidence="5 10" id="KW-0812">Transmembrane</keyword>
<comment type="subcellular location">
    <subcellularLocation>
        <location evidence="1 10">Preautophagosomal structure membrane</location>
        <topology evidence="1 10">Multi-pass membrane protein</topology>
    </subcellularLocation>
</comment>
<evidence type="ECO:0000256" key="4">
    <source>
        <dbReference type="ARBA" id="ARBA00022448"/>
    </source>
</evidence>
<comment type="similarity">
    <text evidence="2 10">Belongs to the ATG9 family.</text>
</comment>
<keyword evidence="8 10" id="KW-0445">Lipid transport</keyword>
<evidence type="ECO:0000256" key="9">
    <source>
        <dbReference type="ARBA" id="ARBA00023136"/>
    </source>
</evidence>